<protein>
    <submittedName>
        <fullName evidence="1">7954_t:CDS:1</fullName>
    </submittedName>
</protein>
<gene>
    <name evidence="1" type="ORF">SCALOS_LOCUS2327</name>
</gene>
<evidence type="ECO:0000313" key="2">
    <source>
        <dbReference type="Proteomes" id="UP000789860"/>
    </source>
</evidence>
<keyword evidence="2" id="KW-1185">Reference proteome</keyword>
<proteinExistence type="predicted"/>
<dbReference type="Proteomes" id="UP000789860">
    <property type="component" value="Unassembled WGS sequence"/>
</dbReference>
<sequence>MDYSDGNTDNQIEKILREFTRNIREKGDKDQISYEEDSDSDNNIKDKPRNYKPNREIKESDQENDRDRELIHETDKNLSIYKSKKYKKDGINNLCLKINQFKTVVEMDFSL</sequence>
<reference evidence="1" key="1">
    <citation type="submission" date="2021-06" db="EMBL/GenBank/DDBJ databases">
        <authorList>
            <person name="Kallberg Y."/>
            <person name="Tangrot J."/>
            <person name="Rosling A."/>
        </authorList>
    </citation>
    <scope>NUCLEOTIDE SEQUENCE</scope>
    <source>
        <strain evidence="1">AU212A</strain>
    </source>
</reference>
<organism evidence="1 2">
    <name type="scientific">Scutellospora calospora</name>
    <dbReference type="NCBI Taxonomy" id="85575"/>
    <lineage>
        <taxon>Eukaryota</taxon>
        <taxon>Fungi</taxon>
        <taxon>Fungi incertae sedis</taxon>
        <taxon>Mucoromycota</taxon>
        <taxon>Glomeromycotina</taxon>
        <taxon>Glomeromycetes</taxon>
        <taxon>Diversisporales</taxon>
        <taxon>Gigasporaceae</taxon>
        <taxon>Scutellospora</taxon>
    </lineage>
</organism>
<accession>A0ACA9KKC7</accession>
<name>A0ACA9KKC7_9GLOM</name>
<dbReference type="EMBL" id="CAJVPM010002018">
    <property type="protein sequence ID" value="CAG8478478.1"/>
    <property type="molecule type" value="Genomic_DNA"/>
</dbReference>
<evidence type="ECO:0000313" key="1">
    <source>
        <dbReference type="EMBL" id="CAG8478478.1"/>
    </source>
</evidence>
<comment type="caution">
    <text evidence="1">The sequence shown here is derived from an EMBL/GenBank/DDBJ whole genome shotgun (WGS) entry which is preliminary data.</text>
</comment>